<dbReference type="GO" id="GO:0005886">
    <property type="term" value="C:plasma membrane"/>
    <property type="evidence" value="ECO:0007669"/>
    <property type="project" value="TreeGrafter"/>
</dbReference>
<name>A0A0E4BMV7_9BRAD</name>
<comment type="similarity">
    <text evidence="1">Belongs to the type III secretion exporter family.</text>
</comment>
<dbReference type="InterPro" id="IPR006135">
    <property type="entry name" value="T3SS_substrate_exporter"/>
</dbReference>
<dbReference type="Pfam" id="PF01312">
    <property type="entry name" value="Bac_export_2"/>
    <property type="match status" value="1"/>
</dbReference>
<evidence type="ECO:0000256" key="2">
    <source>
        <dbReference type="SAM" id="MobiDB-lite"/>
    </source>
</evidence>
<dbReference type="GO" id="GO:0009306">
    <property type="term" value="P:protein secretion"/>
    <property type="evidence" value="ECO:0007669"/>
    <property type="project" value="InterPro"/>
</dbReference>
<evidence type="ECO:0000256" key="1">
    <source>
        <dbReference type="ARBA" id="ARBA00010690"/>
    </source>
</evidence>
<keyword evidence="3" id="KW-0812">Transmembrane</keyword>
<feature type="compositionally biased region" description="Basic and acidic residues" evidence="2">
    <location>
        <begin position="1"/>
        <end position="10"/>
    </location>
</feature>
<dbReference type="GeneID" id="92969907"/>
<dbReference type="SUPFAM" id="SSF160544">
    <property type="entry name" value="EscU C-terminal domain-like"/>
    <property type="match status" value="1"/>
</dbReference>
<evidence type="ECO:0000313" key="5">
    <source>
        <dbReference type="Proteomes" id="UP000063308"/>
    </source>
</evidence>
<dbReference type="PANTHER" id="PTHR30531">
    <property type="entry name" value="FLAGELLAR BIOSYNTHETIC PROTEIN FLHB"/>
    <property type="match status" value="1"/>
</dbReference>
<reference evidence="4 5" key="1">
    <citation type="submission" date="2014-11" db="EMBL/GenBank/DDBJ databases">
        <title>Symbiosis island explosion on the genome of extra-slow-growing strains of soybean bradyrhizobia with massive insertion sequences.</title>
        <authorList>
            <person name="Iida T."/>
            <person name="Minamisawa K."/>
        </authorList>
    </citation>
    <scope>NUCLEOTIDE SEQUENCE [LARGE SCALE GENOMIC DNA]</scope>
    <source>
        <strain evidence="4 5">NK6</strain>
    </source>
</reference>
<keyword evidence="3" id="KW-1133">Transmembrane helix</keyword>
<dbReference type="PANTHER" id="PTHR30531:SF12">
    <property type="entry name" value="FLAGELLAR BIOSYNTHETIC PROTEIN FLHB"/>
    <property type="match status" value="1"/>
</dbReference>
<evidence type="ECO:0000313" key="4">
    <source>
        <dbReference type="EMBL" id="BAR55748.1"/>
    </source>
</evidence>
<feature type="region of interest" description="Disordered" evidence="2">
    <location>
        <begin position="223"/>
        <end position="247"/>
    </location>
</feature>
<keyword evidence="3" id="KW-0472">Membrane</keyword>
<sequence>MSSTSEEKKLPPTPKKLRDARKKGQSARSSDLVSGVSACAGFGCLWWRAGAIEDKWQETVRLVDKLQEQPFTSAVPQALSGLLELSIATVAPLLAAAVTAALLANVLANGGFMFASEPLKPKLEKLDPIKGLKRIVSKRSAIELGKTLAKVVLLGAIFFLTVTASWKALVYLPVCGMGCFGFVFTEVKLLIGIAAGAFLVGGLADLLIQRWLFMQDMRMTETEAKRENKEQQGNPQVKREHRRLRQESANEAPLGISRATLILRGPATLIGLRYVRGETGVPVLVCRGEGEAASQLLGEARALRLNIVEDNVLARQLLGKARLGNPVPSQYFESVAKALYAAGLV</sequence>
<dbReference type="RefSeq" id="WP_011084630.1">
    <property type="nucleotide sequence ID" value="NZ_AJQI01000487.1"/>
</dbReference>
<dbReference type="InterPro" id="IPR029025">
    <property type="entry name" value="T3SS_substrate_exporter_C"/>
</dbReference>
<dbReference type="EMBL" id="AP014685">
    <property type="protein sequence ID" value="BAR55748.1"/>
    <property type="molecule type" value="Genomic_DNA"/>
</dbReference>
<dbReference type="PRINTS" id="PR00950">
    <property type="entry name" value="TYPE3IMSPROT"/>
</dbReference>
<dbReference type="OMA" id="QPNPGAY"/>
<accession>A0A0E4BMV7</accession>
<feature type="transmembrane region" description="Helical" evidence="3">
    <location>
        <begin position="148"/>
        <end position="169"/>
    </location>
</feature>
<feature type="region of interest" description="Disordered" evidence="2">
    <location>
        <begin position="1"/>
        <end position="28"/>
    </location>
</feature>
<organism evidence="4 5">
    <name type="scientific">Bradyrhizobium diazoefficiens</name>
    <dbReference type="NCBI Taxonomy" id="1355477"/>
    <lineage>
        <taxon>Bacteria</taxon>
        <taxon>Pseudomonadati</taxon>
        <taxon>Pseudomonadota</taxon>
        <taxon>Alphaproteobacteria</taxon>
        <taxon>Hyphomicrobiales</taxon>
        <taxon>Nitrobacteraceae</taxon>
        <taxon>Bradyrhizobium</taxon>
    </lineage>
</organism>
<feature type="transmembrane region" description="Helical" evidence="3">
    <location>
        <begin position="189"/>
        <end position="208"/>
    </location>
</feature>
<dbReference type="Proteomes" id="UP000063308">
    <property type="component" value="Chromosome"/>
</dbReference>
<dbReference type="AlphaFoldDB" id="A0A0E4BMV7"/>
<evidence type="ECO:0000256" key="3">
    <source>
        <dbReference type="SAM" id="Phobius"/>
    </source>
</evidence>
<dbReference type="Gene3D" id="3.40.1690.10">
    <property type="entry name" value="secretion proteins EscU"/>
    <property type="match status" value="1"/>
</dbReference>
<feature type="transmembrane region" description="Helical" evidence="3">
    <location>
        <begin position="90"/>
        <end position="115"/>
    </location>
</feature>
<protein>
    <submittedName>
        <fullName evidence="4">RhcU protein</fullName>
    </submittedName>
</protein>
<proteinExistence type="inferred from homology"/>
<gene>
    <name evidence="4" type="ORF">NK6_2567</name>
</gene>